<evidence type="ECO:0000256" key="7">
    <source>
        <dbReference type="ARBA" id="ARBA00016593"/>
    </source>
</evidence>
<feature type="region of interest" description="Disordered" evidence="17">
    <location>
        <begin position="69"/>
        <end position="89"/>
    </location>
</feature>
<keyword evidence="8" id="KW-0217">Developmental protein</keyword>
<organism evidence="18 19">
    <name type="scientific">Staurois parvus</name>
    <dbReference type="NCBI Taxonomy" id="386267"/>
    <lineage>
        <taxon>Eukaryota</taxon>
        <taxon>Metazoa</taxon>
        <taxon>Chordata</taxon>
        <taxon>Craniata</taxon>
        <taxon>Vertebrata</taxon>
        <taxon>Euteleostomi</taxon>
        <taxon>Amphibia</taxon>
        <taxon>Batrachia</taxon>
        <taxon>Anura</taxon>
        <taxon>Neobatrachia</taxon>
        <taxon>Ranoidea</taxon>
        <taxon>Ranidae</taxon>
        <taxon>Staurois</taxon>
    </lineage>
</organism>
<evidence type="ECO:0000256" key="15">
    <source>
        <dbReference type="ARBA" id="ARBA00023242"/>
    </source>
</evidence>
<name>A0ABN9DKU5_9NEOB</name>
<keyword evidence="10" id="KW-0732">Signal</keyword>
<protein>
    <recommendedName>
        <fullName evidence="7">Neugrin</fullName>
    </recommendedName>
    <alternativeName>
        <fullName evidence="16">Neurite outgrowth-associated protein</fullName>
    </alternativeName>
</protein>
<proteinExistence type="inferred from homology"/>
<evidence type="ECO:0000256" key="16">
    <source>
        <dbReference type="ARBA" id="ARBA00029657"/>
    </source>
</evidence>
<evidence type="ECO:0000256" key="4">
    <source>
        <dbReference type="ARBA" id="ARBA00004613"/>
    </source>
</evidence>
<comment type="caution">
    <text evidence="18">The sequence shown here is derived from an EMBL/GenBank/DDBJ whole genome shotgun (WGS) entry which is preliminary data.</text>
</comment>
<evidence type="ECO:0000256" key="13">
    <source>
        <dbReference type="ARBA" id="ARBA00023136"/>
    </source>
</evidence>
<keyword evidence="15" id="KW-0539">Nucleus</keyword>
<evidence type="ECO:0000256" key="14">
    <source>
        <dbReference type="ARBA" id="ARBA00023180"/>
    </source>
</evidence>
<keyword evidence="19" id="KW-1185">Reference proteome</keyword>
<dbReference type="Proteomes" id="UP001162483">
    <property type="component" value="Unassembled WGS sequence"/>
</dbReference>
<evidence type="ECO:0000256" key="2">
    <source>
        <dbReference type="ARBA" id="ARBA00004123"/>
    </source>
</evidence>
<keyword evidence="13" id="KW-0472">Membrane</keyword>
<dbReference type="PANTHER" id="PTHR13475">
    <property type="entry name" value="NEUGRIN"/>
    <property type="match status" value="1"/>
</dbReference>
<comment type="similarity">
    <text evidence="5">Belongs to the neugrin family.</text>
</comment>
<keyword evidence="9" id="KW-0964">Secreted</keyword>
<keyword evidence="12" id="KW-0496">Mitochondrion</keyword>
<comment type="function">
    <text evidence="1">Plays an essential role in mitochondrial ribosome biogenesis. As a component of a functional protein-RNA module, consisting of RCC1L, NGRN, RPUSD3, RPUSD4, TRUB2, FASTKD2 and 16S mitochondrial ribosomal RNA (16S mt-rRNA), controls 16S mt-rRNA abundance and is required for intra-mitochondrial translation of core subunits of the oxidative phosphorylation system.</text>
</comment>
<evidence type="ECO:0000256" key="17">
    <source>
        <dbReference type="SAM" id="MobiDB-lite"/>
    </source>
</evidence>
<evidence type="ECO:0000256" key="8">
    <source>
        <dbReference type="ARBA" id="ARBA00022473"/>
    </source>
</evidence>
<evidence type="ECO:0000256" key="6">
    <source>
        <dbReference type="ARBA" id="ARBA00011308"/>
    </source>
</evidence>
<gene>
    <name evidence="18" type="ORF">SPARVUS_LOCUS7521865</name>
</gene>
<comment type="subcellular location">
    <subcellularLocation>
        <location evidence="3">Mitochondrion membrane</location>
    </subcellularLocation>
    <subcellularLocation>
        <location evidence="2">Nucleus</location>
    </subcellularLocation>
    <subcellularLocation>
        <location evidence="4">Secreted</location>
    </subcellularLocation>
</comment>
<evidence type="ECO:0000256" key="3">
    <source>
        <dbReference type="ARBA" id="ARBA00004325"/>
    </source>
</evidence>
<comment type="subunit">
    <text evidence="6">Forms a regulatory protein-RNA complex, consisting of RCC1L, NGRN, RPUSD3, RPUSD4, TRUB2, FASTKD2 and 16S mt-rRNA. Interacts with 16S mt-rRNA; this interaction is direct.</text>
</comment>
<sequence>MEPPGPPERSLSWNAMEQIRYLKQEFPEEWTLQRLASGFNVSTDVIRRVLKSKFVPSQARKMKQDAVVSSRLGQLSSKTKQDQLKLMSSKHPTQPILLGWE</sequence>
<evidence type="ECO:0000256" key="5">
    <source>
        <dbReference type="ARBA" id="ARBA00008082"/>
    </source>
</evidence>
<evidence type="ECO:0000313" key="19">
    <source>
        <dbReference type="Proteomes" id="UP001162483"/>
    </source>
</evidence>
<evidence type="ECO:0000256" key="9">
    <source>
        <dbReference type="ARBA" id="ARBA00022525"/>
    </source>
</evidence>
<evidence type="ECO:0000256" key="10">
    <source>
        <dbReference type="ARBA" id="ARBA00022729"/>
    </source>
</evidence>
<dbReference type="Pfam" id="PF06413">
    <property type="entry name" value="Neugrin"/>
    <property type="match status" value="1"/>
</dbReference>
<accession>A0ABN9DKU5</accession>
<dbReference type="InterPro" id="IPR010487">
    <property type="entry name" value="NGRN/Rrg9"/>
</dbReference>
<dbReference type="PANTHER" id="PTHR13475:SF4">
    <property type="entry name" value="NEUGRIN"/>
    <property type="match status" value="1"/>
</dbReference>
<evidence type="ECO:0000256" key="12">
    <source>
        <dbReference type="ARBA" id="ARBA00023128"/>
    </source>
</evidence>
<evidence type="ECO:0000256" key="1">
    <source>
        <dbReference type="ARBA" id="ARBA00003783"/>
    </source>
</evidence>
<dbReference type="EMBL" id="CATNWA010014526">
    <property type="protein sequence ID" value="CAI9572908.1"/>
    <property type="molecule type" value="Genomic_DNA"/>
</dbReference>
<evidence type="ECO:0000313" key="18">
    <source>
        <dbReference type="EMBL" id="CAI9572908.1"/>
    </source>
</evidence>
<reference evidence="18" key="1">
    <citation type="submission" date="2023-05" db="EMBL/GenBank/DDBJ databases">
        <authorList>
            <person name="Stuckert A."/>
        </authorList>
    </citation>
    <scope>NUCLEOTIDE SEQUENCE</scope>
</reference>
<keyword evidence="14" id="KW-0325">Glycoprotein</keyword>
<evidence type="ECO:0000256" key="11">
    <source>
        <dbReference type="ARBA" id="ARBA00022782"/>
    </source>
</evidence>
<keyword evidence="11" id="KW-0221">Differentiation</keyword>